<sequence length="380" mass="43092">MPKGSSIPSASLKHWPEVKAFLVECGLSQYYDTFVNEGFDRVTTILDITENDLIEMNIKRGHRRLLQRHVATCKGLPTSQPLYHLHQYHEEYSDNLAPPPQHSPLSSCSSPRHRPQFADILNRNAASSTEEEDDYTTTVRHDAIINEDASSSSGKRQYRRHPKADLNAPIKPASGYVMFANALRDNIKEKKLSFADIAKVVGERWKQITADEKFYWEDTAAKAKQEYLKQVAEYKKTDSYNHYQEYLRQFEQQGSDRALGRPRLRRGMRDSRAHSPSLGNLGSSSGTESLFTQPQPSTIPPPAAEAPRTWESLTRSSSGESISQPYRTLSVMHRQSSIRGHDERPKTNRETSQQSSTSNASTESTESMSVPSLEREANRY</sequence>
<evidence type="ECO:0000259" key="5">
    <source>
        <dbReference type="PROSITE" id="PS50118"/>
    </source>
</evidence>
<dbReference type="EMBL" id="MU620954">
    <property type="protein sequence ID" value="KAI8576517.1"/>
    <property type="molecule type" value="Genomic_DNA"/>
</dbReference>
<evidence type="ECO:0000256" key="4">
    <source>
        <dbReference type="SAM" id="MobiDB-lite"/>
    </source>
</evidence>
<organism evidence="6 7">
    <name type="scientific">Umbelopsis ramanniana AG</name>
    <dbReference type="NCBI Taxonomy" id="1314678"/>
    <lineage>
        <taxon>Eukaryota</taxon>
        <taxon>Fungi</taxon>
        <taxon>Fungi incertae sedis</taxon>
        <taxon>Mucoromycota</taxon>
        <taxon>Mucoromycotina</taxon>
        <taxon>Umbelopsidomycetes</taxon>
        <taxon>Umbelopsidales</taxon>
        <taxon>Umbelopsidaceae</taxon>
        <taxon>Umbelopsis</taxon>
    </lineage>
</organism>
<dbReference type="Gene3D" id="1.10.30.10">
    <property type="entry name" value="High mobility group box domain"/>
    <property type="match status" value="1"/>
</dbReference>
<dbReference type="SMART" id="SM00454">
    <property type="entry name" value="SAM"/>
    <property type="match status" value="1"/>
</dbReference>
<evidence type="ECO:0000256" key="1">
    <source>
        <dbReference type="ARBA" id="ARBA00023125"/>
    </source>
</evidence>
<feature type="region of interest" description="Disordered" evidence="4">
    <location>
        <begin position="93"/>
        <end position="167"/>
    </location>
</feature>
<dbReference type="GO" id="GO:0005634">
    <property type="term" value="C:nucleus"/>
    <property type="evidence" value="ECO:0007669"/>
    <property type="project" value="UniProtKB-UniRule"/>
</dbReference>
<dbReference type="Pfam" id="PF00536">
    <property type="entry name" value="SAM_1"/>
    <property type="match status" value="1"/>
</dbReference>
<feature type="compositionally biased region" description="Basic and acidic residues" evidence="4">
    <location>
        <begin position="339"/>
        <end position="349"/>
    </location>
</feature>
<protein>
    <recommendedName>
        <fullName evidence="5">HMG box domain-containing protein</fullName>
    </recommendedName>
</protein>
<feature type="DNA-binding region" description="HMG box" evidence="3">
    <location>
        <begin position="169"/>
        <end position="235"/>
    </location>
</feature>
<reference evidence="6" key="2">
    <citation type="journal article" date="2022" name="Proc. Natl. Acad. Sci. U.S.A.">
        <title>Diploid-dominant life cycles characterize the early evolution of Fungi.</title>
        <authorList>
            <person name="Amses K.R."/>
            <person name="Simmons D.R."/>
            <person name="Longcore J.E."/>
            <person name="Mondo S.J."/>
            <person name="Seto K."/>
            <person name="Jeronimo G.H."/>
            <person name="Bonds A.E."/>
            <person name="Quandt C.A."/>
            <person name="Davis W.J."/>
            <person name="Chang Y."/>
            <person name="Federici B.A."/>
            <person name="Kuo A."/>
            <person name="LaButti K."/>
            <person name="Pangilinan J."/>
            <person name="Andreopoulos W."/>
            <person name="Tritt A."/>
            <person name="Riley R."/>
            <person name="Hundley H."/>
            <person name="Johnson J."/>
            <person name="Lipzen A."/>
            <person name="Barry K."/>
            <person name="Lang B.F."/>
            <person name="Cuomo C.A."/>
            <person name="Buchler N.E."/>
            <person name="Grigoriev I.V."/>
            <person name="Spatafora J.W."/>
            <person name="Stajich J.E."/>
            <person name="James T.Y."/>
        </authorList>
    </citation>
    <scope>NUCLEOTIDE SEQUENCE</scope>
    <source>
        <strain evidence="6">AG</strain>
    </source>
</reference>
<feature type="compositionally biased region" description="Low complexity" evidence="4">
    <location>
        <begin position="275"/>
        <end position="290"/>
    </location>
</feature>
<evidence type="ECO:0000313" key="7">
    <source>
        <dbReference type="Proteomes" id="UP001206595"/>
    </source>
</evidence>
<feature type="domain" description="HMG box" evidence="5">
    <location>
        <begin position="169"/>
        <end position="235"/>
    </location>
</feature>
<dbReference type="GeneID" id="75916868"/>
<dbReference type="InterPro" id="IPR036910">
    <property type="entry name" value="HMG_box_dom_sf"/>
</dbReference>
<evidence type="ECO:0000313" key="6">
    <source>
        <dbReference type="EMBL" id="KAI8576517.1"/>
    </source>
</evidence>
<feature type="compositionally biased region" description="Polar residues" evidence="4">
    <location>
        <begin position="311"/>
        <end position="338"/>
    </location>
</feature>
<keyword evidence="1 3" id="KW-0238">DNA-binding</keyword>
<proteinExistence type="predicted"/>
<comment type="caution">
    <text evidence="6">The sequence shown here is derived from an EMBL/GenBank/DDBJ whole genome shotgun (WGS) entry which is preliminary data.</text>
</comment>
<dbReference type="InterPro" id="IPR013761">
    <property type="entry name" value="SAM/pointed_sf"/>
</dbReference>
<dbReference type="SUPFAM" id="SSF47095">
    <property type="entry name" value="HMG-box"/>
    <property type="match status" value="1"/>
</dbReference>
<dbReference type="Pfam" id="PF00505">
    <property type="entry name" value="HMG_box"/>
    <property type="match status" value="1"/>
</dbReference>
<dbReference type="Proteomes" id="UP001206595">
    <property type="component" value="Unassembled WGS sequence"/>
</dbReference>
<keyword evidence="2 3" id="KW-0539">Nucleus</keyword>
<dbReference type="RefSeq" id="XP_051441521.1">
    <property type="nucleotide sequence ID" value="XM_051591525.1"/>
</dbReference>
<dbReference type="PROSITE" id="PS50118">
    <property type="entry name" value="HMG_BOX_2"/>
    <property type="match status" value="1"/>
</dbReference>
<reference evidence="6" key="1">
    <citation type="submission" date="2021-06" db="EMBL/GenBank/DDBJ databases">
        <authorList>
            <consortium name="DOE Joint Genome Institute"/>
            <person name="Mondo S.J."/>
            <person name="Amses K.R."/>
            <person name="Simmons D.R."/>
            <person name="Longcore J.E."/>
            <person name="Seto K."/>
            <person name="Alves G.H."/>
            <person name="Bonds A.E."/>
            <person name="Quandt C.A."/>
            <person name="Davis W.J."/>
            <person name="Chang Y."/>
            <person name="Letcher P.M."/>
            <person name="Powell M.J."/>
            <person name="Kuo A."/>
            <person name="Labutti K."/>
            <person name="Pangilinan J."/>
            <person name="Andreopoulos W."/>
            <person name="Tritt A."/>
            <person name="Riley R."/>
            <person name="Hundley H."/>
            <person name="Johnson J."/>
            <person name="Lipzen A."/>
            <person name="Barry K."/>
            <person name="Berbee M.L."/>
            <person name="Buchler N.E."/>
            <person name="Grigoriev I.V."/>
            <person name="Spatafora J.W."/>
            <person name="Stajich J.E."/>
            <person name="James T.Y."/>
        </authorList>
    </citation>
    <scope>NUCLEOTIDE SEQUENCE</scope>
    <source>
        <strain evidence="6">AG</strain>
    </source>
</reference>
<accession>A0AAD5E469</accession>
<feature type="region of interest" description="Disordered" evidence="4">
    <location>
        <begin position="253"/>
        <end position="380"/>
    </location>
</feature>
<dbReference type="PANTHER" id="PTHR46040">
    <property type="entry name" value="HIGH MOBILITY GROUP PROTEIN 2"/>
    <property type="match status" value="1"/>
</dbReference>
<dbReference type="PANTHER" id="PTHR46040:SF3">
    <property type="entry name" value="HIGH MOBILITY GROUP PROTEIN 2"/>
    <property type="match status" value="1"/>
</dbReference>
<dbReference type="AlphaFoldDB" id="A0AAD5E469"/>
<dbReference type="InterPro" id="IPR001660">
    <property type="entry name" value="SAM"/>
</dbReference>
<dbReference type="InterPro" id="IPR009071">
    <property type="entry name" value="HMG_box_dom"/>
</dbReference>
<dbReference type="SUPFAM" id="SSF47769">
    <property type="entry name" value="SAM/Pointed domain"/>
    <property type="match status" value="1"/>
</dbReference>
<name>A0AAD5E469_UMBRA</name>
<dbReference type="CDD" id="cd09487">
    <property type="entry name" value="SAM_superfamily"/>
    <property type="match status" value="1"/>
</dbReference>
<dbReference type="SMART" id="SM00398">
    <property type="entry name" value="HMG"/>
    <property type="match status" value="1"/>
</dbReference>
<feature type="compositionally biased region" description="Low complexity" evidence="4">
    <location>
        <begin position="350"/>
        <end position="369"/>
    </location>
</feature>
<dbReference type="GO" id="GO:0003677">
    <property type="term" value="F:DNA binding"/>
    <property type="evidence" value="ECO:0007669"/>
    <property type="project" value="UniProtKB-UniRule"/>
</dbReference>
<keyword evidence="7" id="KW-1185">Reference proteome</keyword>
<dbReference type="GO" id="GO:0010468">
    <property type="term" value="P:regulation of gene expression"/>
    <property type="evidence" value="ECO:0007669"/>
    <property type="project" value="TreeGrafter"/>
</dbReference>
<gene>
    <name evidence="6" type="ORF">K450DRAFT_256558</name>
</gene>
<dbReference type="InterPro" id="IPR051965">
    <property type="entry name" value="ChromReg_NeuronalGeneExpr"/>
</dbReference>
<evidence type="ECO:0000256" key="2">
    <source>
        <dbReference type="ARBA" id="ARBA00023242"/>
    </source>
</evidence>
<dbReference type="Gene3D" id="1.10.150.50">
    <property type="entry name" value="Transcription Factor, Ets-1"/>
    <property type="match status" value="1"/>
</dbReference>
<evidence type="ECO:0000256" key="3">
    <source>
        <dbReference type="PROSITE-ProRule" id="PRU00267"/>
    </source>
</evidence>